<reference evidence="8 9" key="1">
    <citation type="journal article" date="2023" name="Antonie Van Leeuwenhoek">
        <title>Mesoterricola silvestris gen. nov., sp. nov., Mesoterricola sediminis sp. nov., Geothrix oryzae sp. nov., Geothrix edaphica sp. nov., Geothrix rubra sp. nov., and Geothrix limicola sp. nov., six novel members of Acidobacteriota isolated from soils.</title>
        <authorList>
            <person name="Itoh H."/>
            <person name="Sugisawa Y."/>
            <person name="Mise K."/>
            <person name="Xu Z."/>
            <person name="Kuniyasu M."/>
            <person name="Ushijima N."/>
            <person name="Kawano K."/>
            <person name="Kobayashi E."/>
            <person name="Shiratori Y."/>
            <person name="Masuda Y."/>
            <person name="Senoo K."/>
        </authorList>
    </citation>
    <scope>NUCLEOTIDE SEQUENCE [LARGE SCALE GENOMIC DNA]</scope>
    <source>
        <strain evidence="8 9">Red804</strain>
    </source>
</reference>
<feature type="signal peptide" evidence="6">
    <location>
        <begin position="1"/>
        <end position="20"/>
    </location>
</feature>
<dbReference type="PANTHER" id="PTHR30483:SF6">
    <property type="entry name" value="PERIPLASMIC BINDING PROTEIN OF ABC TRANSPORTER FOR NATURAL AMINO ACIDS"/>
    <property type="match status" value="1"/>
</dbReference>
<dbReference type="Proteomes" id="UP001165069">
    <property type="component" value="Unassembled WGS sequence"/>
</dbReference>
<evidence type="ECO:0000256" key="3">
    <source>
        <dbReference type="ARBA" id="ARBA00022729"/>
    </source>
</evidence>
<evidence type="ECO:0000313" key="8">
    <source>
        <dbReference type="EMBL" id="GLH74585.1"/>
    </source>
</evidence>
<evidence type="ECO:0000256" key="5">
    <source>
        <dbReference type="SAM" id="MobiDB-lite"/>
    </source>
</evidence>
<dbReference type="InterPro" id="IPR028082">
    <property type="entry name" value="Peripla_BP_I"/>
</dbReference>
<dbReference type="EMBL" id="BSDE01000007">
    <property type="protein sequence ID" value="GLH74585.1"/>
    <property type="molecule type" value="Genomic_DNA"/>
</dbReference>
<dbReference type="Pfam" id="PF13458">
    <property type="entry name" value="Peripla_BP_6"/>
    <property type="match status" value="1"/>
</dbReference>
<gene>
    <name evidence="8" type="ORF">GETHLI_30870</name>
</gene>
<feature type="compositionally biased region" description="Low complexity" evidence="5">
    <location>
        <begin position="409"/>
        <end position="424"/>
    </location>
</feature>
<evidence type="ECO:0000259" key="7">
    <source>
        <dbReference type="Pfam" id="PF13458"/>
    </source>
</evidence>
<sequence>MSRQIVQGSLLLCAALGLQAGDTVKLALTGPFSGGSAPMGVSTRDGAKLAIAEINAAGGIQVGGRKMKIEIIERDDEAKNERGALIAQELAAMGDLSGVIGTVNTGVCLAGDKHLQEKGITKIICPAAGSASMTQWANKPDRAGVKDLSIFRFAAHDGIQSAMVVEEAINRHFTKVAVIFDSTNYGVSGRDDMLDQIKKQGNKLTVVAQEKFNIGDKDMTAQLLRAKSAGAQAVLIWAIGPELAAVSNGMAKIGMKAPLIGGWTLSMSNYIDNAGKNGNGTLMPQTFIEEPITPKAKAFIDGYHLTYKVGRIPSAVAAAQGYDAVYIFAAAVKQAGSTDTHKIKEALEDLKEPVKGVIATWNHPYTKWDPADVTTHEAFRREQAVMGMVQDGHVVFGNAADKARLIKEAAGTTPKAAKPTTKPAAKPKTK</sequence>
<comment type="caution">
    <text evidence="8">The sequence shown here is derived from an EMBL/GenBank/DDBJ whole genome shotgun (WGS) entry which is preliminary data.</text>
</comment>
<feature type="region of interest" description="Disordered" evidence="5">
    <location>
        <begin position="409"/>
        <end position="430"/>
    </location>
</feature>
<proteinExistence type="inferred from homology"/>
<evidence type="ECO:0000256" key="6">
    <source>
        <dbReference type="SAM" id="SignalP"/>
    </source>
</evidence>
<evidence type="ECO:0000256" key="2">
    <source>
        <dbReference type="ARBA" id="ARBA00022448"/>
    </source>
</evidence>
<keyword evidence="2" id="KW-0813">Transport</keyword>
<keyword evidence="9" id="KW-1185">Reference proteome</keyword>
<accession>A0ABQ5QKA1</accession>
<organism evidence="8 9">
    <name type="scientific">Geothrix limicola</name>
    <dbReference type="NCBI Taxonomy" id="2927978"/>
    <lineage>
        <taxon>Bacteria</taxon>
        <taxon>Pseudomonadati</taxon>
        <taxon>Acidobacteriota</taxon>
        <taxon>Holophagae</taxon>
        <taxon>Holophagales</taxon>
        <taxon>Holophagaceae</taxon>
        <taxon>Geothrix</taxon>
    </lineage>
</organism>
<evidence type="ECO:0000256" key="4">
    <source>
        <dbReference type="ARBA" id="ARBA00022970"/>
    </source>
</evidence>
<feature type="domain" description="Leucine-binding protein" evidence="7">
    <location>
        <begin position="23"/>
        <end position="360"/>
    </location>
</feature>
<name>A0ABQ5QKA1_9BACT</name>
<protein>
    <submittedName>
        <fullName evidence="8">Branched-chain amino acid ABC transporter substrate-binding protein</fullName>
    </submittedName>
</protein>
<dbReference type="Gene3D" id="3.40.50.2300">
    <property type="match status" value="2"/>
</dbReference>
<feature type="chain" id="PRO_5045436183" evidence="6">
    <location>
        <begin position="21"/>
        <end position="430"/>
    </location>
</feature>
<dbReference type="InterPro" id="IPR000709">
    <property type="entry name" value="Leu_Ile_Val-bd"/>
</dbReference>
<dbReference type="InterPro" id="IPR051010">
    <property type="entry name" value="BCAA_transport"/>
</dbReference>
<dbReference type="PANTHER" id="PTHR30483">
    <property type="entry name" value="LEUCINE-SPECIFIC-BINDING PROTEIN"/>
    <property type="match status" value="1"/>
</dbReference>
<evidence type="ECO:0000313" key="9">
    <source>
        <dbReference type="Proteomes" id="UP001165069"/>
    </source>
</evidence>
<keyword evidence="3 6" id="KW-0732">Signal</keyword>
<comment type="similarity">
    <text evidence="1">Belongs to the leucine-binding protein family.</text>
</comment>
<dbReference type="RefSeq" id="WP_285577033.1">
    <property type="nucleotide sequence ID" value="NZ_BSDE01000007.1"/>
</dbReference>
<dbReference type="SUPFAM" id="SSF53822">
    <property type="entry name" value="Periplasmic binding protein-like I"/>
    <property type="match status" value="1"/>
</dbReference>
<dbReference type="CDD" id="cd06335">
    <property type="entry name" value="PBP1_ABC_ligand_binding-like"/>
    <property type="match status" value="1"/>
</dbReference>
<dbReference type="PRINTS" id="PR00337">
    <property type="entry name" value="LEUILEVALBP"/>
</dbReference>
<keyword evidence="4" id="KW-0029">Amino-acid transport</keyword>
<dbReference type="InterPro" id="IPR028081">
    <property type="entry name" value="Leu-bd"/>
</dbReference>
<evidence type="ECO:0000256" key="1">
    <source>
        <dbReference type="ARBA" id="ARBA00010062"/>
    </source>
</evidence>